<dbReference type="RefSeq" id="WP_133585407.1">
    <property type="nucleotide sequence ID" value="NZ_SNYV01000015.1"/>
</dbReference>
<reference evidence="2 3" key="1">
    <citation type="submission" date="2019-03" db="EMBL/GenBank/DDBJ databases">
        <title>Genomic Encyclopedia of Archaeal and Bacterial Type Strains, Phase II (KMG-II): from individual species to whole genera.</title>
        <authorList>
            <person name="Goeker M."/>
        </authorList>
    </citation>
    <scope>NUCLEOTIDE SEQUENCE [LARGE SCALE GENOMIC DNA]</scope>
    <source>
        <strain evidence="2 3">DSM 28353</strain>
    </source>
</reference>
<comment type="caution">
    <text evidence="2">The sequence shown here is derived from an EMBL/GenBank/DDBJ whole genome shotgun (WGS) entry which is preliminary data.</text>
</comment>
<sequence length="73" mass="8340">MIREVFFKQESSVKVSDMHLLKTVGQWMQSWGNEWGGAIVRVVKNIVNVDFIIGVISTLIFILAVVLWFTAWG</sequence>
<protein>
    <submittedName>
        <fullName evidence="2">Uncharacterized protein</fullName>
    </submittedName>
</protein>
<keyword evidence="1" id="KW-0472">Membrane</keyword>
<keyword evidence="1" id="KW-1133">Transmembrane helix</keyword>
<keyword evidence="1" id="KW-0812">Transmembrane</keyword>
<dbReference type="EMBL" id="SNYV01000015">
    <property type="protein sequence ID" value="TDQ76601.1"/>
    <property type="molecule type" value="Genomic_DNA"/>
</dbReference>
<name>A0A4R6WL63_9SPHI</name>
<keyword evidence="3" id="KW-1185">Reference proteome</keyword>
<evidence type="ECO:0000313" key="3">
    <source>
        <dbReference type="Proteomes" id="UP000295292"/>
    </source>
</evidence>
<evidence type="ECO:0000313" key="2">
    <source>
        <dbReference type="EMBL" id="TDQ76601.1"/>
    </source>
</evidence>
<evidence type="ECO:0000256" key="1">
    <source>
        <dbReference type="SAM" id="Phobius"/>
    </source>
</evidence>
<proteinExistence type="predicted"/>
<feature type="transmembrane region" description="Helical" evidence="1">
    <location>
        <begin position="51"/>
        <end position="71"/>
    </location>
</feature>
<accession>A0A4R6WL63</accession>
<organism evidence="2 3">
    <name type="scientific">Sphingobacterium yanglingense</name>
    <dbReference type="NCBI Taxonomy" id="1437280"/>
    <lineage>
        <taxon>Bacteria</taxon>
        <taxon>Pseudomonadati</taxon>
        <taxon>Bacteroidota</taxon>
        <taxon>Sphingobacteriia</taxon>
        <taxon>Sphingobacteriales</taxon>
        <taxon>Sphingobacteriaceae</taxon>
        <taxon>Sphingobacterium</taxon>
    </lineage>
</organism>
<dbReference type="AlphaFoldDB" id="A0A4R6WL63"/>
<dbReference type="Proteomes" id="UP000295292">
    <property type="component" value="Unassembled WGS sequence"/>
</dbReference>
<gene>
    <name evidence="2" type="ORF">CLV99_3194</name>
</gene>